<feature type="transmembrane region" description="Helical" evidence="3">
    <location>
        <begin position="73"/>
        <end position="90"/>
    </location>
</feature>
<dbReference type="PANTHER" id="PTHR34295">
    <property type="entry name" value="BIOTIN TRANSPORTER BIOY"/>
    <property type="match status" value="1"/>
</dbReference>
<feature type="transmembrane region" description="Helical" evidence="3">
    <location>
        <begin position="44"/>
        <end position="64"/>
    </location>
</feature>
<feature type="transmembrane region" description="Helical" evidence="3">
    <location>
        <begin position="160"/>
        <end position="182"/>
    </location>
</feature>
<organism evidence="4 5">
    <name type="scientific">Candidatus Aquitaenariimonas noxiae</name>
    <dbReference type="NCBI Taxonomy" id="1974741"/>
    <lineage>
        <taxon>Bacteria</taxon>
        <taxon>Pseudomonadati</taxon>
        <taxon>Candidatus Omnitrophota</taxon>
        <taxon>Candidatus Aquitaenariimonas</taxon>
    </lineage>
</organism>
<feature type="transmembrane region" description="Helical" evidence="3">
    <location>
        <begin position="126"/>
        <end position="148"/>
    </location>
</feature>
<dbReference type="PANTHER" id="PTHR34295:SF1">
    <property type="entry name" value="BIOTIN TRANSPORTER BIOY"/>
    <property type="match status" value="1"/>
</dbReference>
<evidence type="ECO:0000313" key="4">
    <source>
        <dbReference type="EMBL" id="PIU41738.1"/>
    </source>
</evidence>
<keyword evidence="3" id="KW-0812">Transmembrane</keyword>
<comment type="similarity">
    <text evidence="1 2">Belongs to the BioY family.</text>
</comment>
<evidence type="ECO:0000256" key="3">
    <source>
        <dbReference type="SAM" id="Phobius"/>
    </source>
</evidence>
<dbReference type="Gene3D" id="1.10.1760.20">
    <property type="match status" value="1"/>
</dbReference>
<reference evidence="4 5" key="1">
    <citation type="submission" date="2017-09" db="EMBL/GenBank/DDBJ databases">
        <title>Depth-based differentiation of microbial function through sediment-hosted aquifers and enrichment of novel symbionts in the deep terrestrial subsurface.</title>
        <authorList>
            <person name="Probst A.J."/>
            <person name="Ladd B."/>
            <person name="Jarett J.K."/>
            <person name="Geller-Mcgrath D.E."/>
            <person name="Sieber C.M."/>
            <person name="Emerson J.B."/>
            <person name="Anantharaman K."/>
            <person name="Thomas B.C."/>
            <person name="Malmstrom R."/>
            <person name="Stieglmeier M."/>
            <person name="Klingl A."/>
            <person name="Woyke T."/>
            <person name="Ryan C.M."/>
            <person name="Banfield J.F."/>
        </authorList>
    </citation>
    <scope>NUCLEOTIDE SEQUENCE [LARGE SCALE GENOMIC DNA]</scope>
    <source>
        <strain evidence="4">CG07_land_8_20_14_0_80_42_15</strain>
    </source>
</reference>
<dbReference type="PIRSF" id="PIRSF016661">
    <property type="entry name" value="BioY"/>
    <property type="match status" value="1"/>
</dbReference>
<dbReference type="AlphaFoldDB" id="A0A2J0KTB1"/>
<sequence length="199" mass="21173">MSNTIAAALNKDVVKSKAICNVIGVLSFIILTAIGAYVRIPLPFTPVPITLQTFFVILSGAILGSRLGFCSQAGYLALGASGLPIFQNYASGLAPLAGPTAGYLVGFTITPLIIGKLISFKKESTFSWVVFAMAVGSIFILLSGTAYLMNFIHLGFKKGLMLGTLCFIPGDFVKTISAALIYKTLHKKAIRIFRLNSSN</sequence>
<protein>
    <recommendedName>
        <fullName evidence="2">Biotin transporter</fullName>
    </recommendedName>
</protein>
<comment type="subcellular location">
    <subcellularLocation>
        <location evidence="2">Cell membrane</location>
        <topology evidence="2">Multi-pass membrane protein</topology>
    </subcellularLocation>
</comment>
<dbReference type="GO" id="GO:0005886">
    <property type="term" value="C:plasma membrane"/>
    <property type="evidence" value="ECO:0007669"/>
    <property type="project" value="UniProtKB-SubCell"/>
</dbReference>
<keyword evidence="3" id="KW-1133">Transmembrane helix</keyword>
<dbReference type="InterPro" id="IPR003784">
    <property type="entry name" value="BioY"/>
</dbReference>
<dbReference type="GO" id="GO:0015225">
    <property type="term" value="F:biotin transmembrane transporter activity"/>
    <property type="evidence" value="ECO:0007669"/>
    <property type="project" value="UniProtKB-UniRule"/>
</dbReference>
<keyword evidence="2 3" id="KW-0472">Membrane</keyword>
<keyword evidence="2" id="KW-1003">Cell membrane</keyword>
<dbReference type="Pfam" id="PF02632">
    <property type="entry name" value="BioY"/>
    <property type="match status" value="1"/>
</dbReference>
<feature type="transmembrane region" description="Helical" evidence="3">
    <location>
        <begin position="18"/>
        <end position="38"/>
    </location>
</feature>
<proteinExistence type="inferred from homology"/>
<feature type="transmembrane region" description="Helical" evidence="3">
    <location>
        <begin position="96"/>
        <end position="114"/>
    </location>
</feature>
<keyword evidence="2" id="KW-0813">Transport</keyword>
<evidence type="ECO:0000256" key="2">
    <source>
        <dbReference type="PIRNR" id="PIRNR016661"/>
    </source>
</evidence>
<dbReference type="EMBL" id="PEWV01000037">
    <property type="protein sequence ID" value="PIU41738.1"/>
    <property type="molecule type" value="Genomic_DNA"/>
</dbReference>
<comment type="caution">
    <text evidence="4">The sequence shown here is derived from an EMBL/GenBank/DDBJ whole genome shotgun (WGS) entry which is preliminary data.</text>
</comment>
<name>A0A2J0KTB1_9BACT</name>
<evidence type="ECO:0000256" key="1">
    <source>
        <dbReference type="ARBA" id="ARBA00010692"/>
    </source>
</evidence>
<dbReference type="Proteomes" id="UP000230052">
    <property type="component" value="Unassembled WGS sequence"/>
</dbReference>
<accession>A0A2J0KTB1</accession>
<evidence type="ECO:0000313" key="5">
    <source>
        <dbReference type="Proteomes" id="UP000230052"/>
    </source>
</evidence>
<gene>
    <name evidence="4" type="ORF">COS99_04035</name>
</gene>